<feature type="transmembrane region" description="Helical" evidence="5">
    <location>
        <begin position="229"/>
        <end position="251"/>
    </location>
</feature>
<dbReference type="InterPro" id="IPR000412">
    <property type="entry name" value="ABC_2_transport"/>
</dbReference>
<dbReference type="KEGG" id="cwo:Cwoe_4190"/>
<dbReference type="PIRSF" id="PIRSF006648">
    <property type="entry name" value="DrrB"/>
    <property type="match status" value="1"/>
</dbReference>
<evidence type="ECO:0000313" key="8">
    <source>
        <dbReference type="Proteomes" id="UP000008229"/>
    </source>
</evidence>
<protein>
    <recommendedName>
        <fullName evidence="5">Transport permease protein</fullName>
    </recommendedName>
</protein>
<feature type="transmembrane region" description="Helical" evidence="5">
    <location>
        <begin position="173"/>
        <end position="191"/>
    </location>
</feature>
<dbReference type="InterPro" id="IPR051784">
    <property type="entry name" value="Nod_factor_ABC_transporter"/>
</dbReference>
<dbReference type="Proteomes" id="UP000008229">
    <property type="component" value="Chromosome"/>
</dbReference>
<evidence type="ECO:0000256" key="1">
    <source>
        <dbReference type="ARBA" id="ARBA00004141"/>
    </source>
</evidence>
<dbReference type="GO" id="GO:0043190">
    <property type="term" value="C:ATP-binding cassette (ABC) transporter complex"/>
    <property type="evidence" value="ECO:0007669"/>
    <property type="project" value="InterPro"/>
</dbReference>
<dbReference type="GO" id="GO:0140359">
    <property type="term" value="F:ABC-type transporter activity"/>
    <property type="evidence" value="ECO:0007669"/>
    <property type="project" value="InterPro"/>
</dbReference>
<name>D3F5Q6_CONWI</name>
<evidence type="ECO:0000256" key="3">
    <source>
        <dbReference type="ARBA" id="ARBA00022989"/>
    </source>
</evidence>
<feature type="transmembrane region" description="Helical" evidence="5">
    <location>
        <begin position="104"/>
        <end position="131"/>
    </location>
</feature>
<keyword evidence="5" id="KW-1003">Cell membrane</keyword>
<keyword evidence="4 5" id="KW-0472">Membrane</keyword>
<dbReference type="InterPro" id="IPR013525">
    <property type="entry name" value="ABC2_TM"/>
</dbReference>
<dbReference type="OrthoDB" id="3370990at2"/>
<evidence type="ECO:0000256" key="2">
    <source>
        <dbReference type="ARBA" id="ARBA00022692"/>
    </source>
</evidence>
<keyword evidence="2 5" id="KW-0812">Transmembrane</keyword>
<dbReference type="HOGENOM" id="CLU_039483_2_0_11"/>
<gene>
    <name evidence="7" type="ordered locus">Cwoe_4190</name>
</gene>
<dbReference type="PANTHER" id="PTHR43229:SF2">
    <property type="entry name" value="NODULATION PROTEIN J"/>
    <property type="match status" value="1"/>
</dbReference>
<keyword evidence="5" id="KW-0813">Transport</keyword>
<feature type="transmembrane region" description="Helical" evidence="5">
    <location>
        <begin position="62"/>
        <end position="83"/>
    </location>
</feature>
<feature type="transmembrane region" description="Helical" evidence="5">
    <location>
        <begin position="28"/>
        <end position="50"/>
    </location>
</feature>
<dbReference type="eggNOG" id="COG0842">
    <property type="taxonomic scope" value="Bacteria"/>
</dbReference>
<evidence type="ECO:0000313" key="7">
    <source>
        <dbReference type="EMBL" id="ADB52605.1"/>
    </source>
</evidence>
<reference evidence="7 8" key="1">
    <citation type="journal article" date="2010" name="Stand. Genomic Sci.">
        <title>Complete genome sequence of Conexibacter woesei type strain (ID131577).</title>
        <authorList>
            <person name="Pukall R."/>
            <person name="Lapidus A."/>
            <person name="Glavina Del Rio T."/>
            <person name="Copeland A."/>
            <person name="Tice H."/>
            <person name="Cheng J.-F."/>
            <person name="Lucas S."/>
            <person name="Chen F."/>
            <person name="Nolan M."/>
            <person name="Bruce D."/>
            <person name="Goodwin L."/>
            <person name="Pitluck S."/>
            <person name="Mavromatis K."/>
            <person name="Ivanova N."/>
            <person name="Ovchinnikova G."/>
            <person name="Pati A."/>
            <person name="Chen A."/>
            <person name="Palaniappan K."/>
            <person name="Land M."/>
            <person name="Hauser L."/>
            <person name="Chang Y.-J."/>
            <person name="Jeffries C.D."/>
            <person name="Chain P."/>
            <person name="Meincke L."/>
            <person name="Sims D."/>
            <person name="Brettin T."/>
            <person name="Detter J.C."/>
            <person name="Rohde M."/>
            <person name="Goeker M."/>
            <person name="Bristow J."/>
            <person name="Eisen J.A."/>
            <person name="Markowitz V."/>
            <person name="Kyrpides N.C."/>
            <person name="Klenk H.-P."/>
            <person name="Hugenholtz P."/>
        </authorList>
    </citation>
    <scope>NUCLEOTIDE SEQUENCE [LARGE SCALE GENOMIC DNA]</scope>
    <source>
        <strain evidence="8">DSM 14684 / CIP 108061 / JCM 11494 / NBRC 100937 / ID131577</strain>
    </source>
</reference>
<dbReference type="PROSITE" id="PS51012">
    <property type="entry name" value="ABC_TM2"/>
    <property type="match status" value="1"/>
</dbReference>
<accession>D3F5Q6</accession>
<feature type="domain" description="ABC transmembrane type-2" evidence="6">
    <location>
        <begin position="29"/>
        <end position="254"/>
    </location>
</feature>
<organism evidence="7 8">
    <name type="scientific">Conexibacter woesei (strain DSM 14684 / CCUG 47730 / CIP 108061 / JCM 11494 / NBRC 100937 / ID131577)</name>
    <dbReference type="NCBI Taxonomy" id="469383"/>
    <lineage>
        <taxon>Bacteria</taxon>
        <taxon>Bacillati</taxon>
        <taxon>Actinomycetota</taxon>
        <taxon>Thermoleophilia</taxon>
        <taxon>Solirubrobacterales</taxon>
        <taxon>Conexibacteraceae</taxon>
        <taxon>Conexibacter</taxon>
    </lineage>
</organism>
<dbReference type="RefSeq" id="WP_012935656.1">
    <property type="nucleotide sequence ID" value="NC_013739.1"/>
</dbReference>
<dbReference type="InterPro" id="IPR047817">
    <property type="entry name" value="ABC2_TM_bact-type"/>
</dbReference>
<comment type="similarity">
    <text evidence="5">Belongs to the ABC-2 integral membrane protein family.</text>
</comment>
<keyword evidence="3 5" id="KW-1133">Transmembrane helix</keyword>
<evidence type="ECO:0000256" key="4">
    <source>
        <dbReference type="ARBA" id="ARBA00023136"/>
    </source>
</evidence>
<evidence type="ECO:0000259" key="6">
    <source>
        <dbReference type="PROSITE" id="PS51012"/>
    </source>
</evidence>
<proteinExistence type="inferred from homology"/>
<reference evidence="8" key="2">
    <citation type="submission" date="2010-01" db="EMBL/GenBank/DDBJ databases">
        <title>The complete genome of Conexibacter woesei DSM 14684.</title>
        <authorList>
            <consortium name="US DOE Joint Genome Institute (JGI-PGF)"/>
            <person name="Lucas S."/>
            <person name="Copeland A."/>
            <person name="Lapidus A."/>
            <person name="Glavina del Rio T."/>
            <person name="Dalin E."/>
            <person name="Tice H."/>
            <person name="Bruce D."/>
            <person name="Goodwin L."/>
            <person name="Pitluck S."/>
            <person name="Kyrpides N."/>
            <person name="Mavromatis K."/>
            <person name="Ivanova N."/>
            <person name="Mikhailova N."/>
            <person name="Chertkov O."/>
            <person name="Brettin T."/>
            <person name="Detter J.C."/>
            <person name="Han C."/>
            <person name="Larimer F."/>
            <person name="Land M."/>
            <person name="Hauser L."/>
            <person name="Markowitz V."/>
            <person name="Cheng J.-F."/>
            <person name="Hugenholtz P."/>
            <person name="Woyke T."/>
            <person name="Wu D."/>
            <person name="Pukall R."/>
            <person name="Steenblock K."/>
            <person name="Schneider S."/>
            <person name="Klenk H.-P."/>
            <person name="Eisen J.A."/>
        </authorList>
    </citation>
    <scope>NUCLEOTIDE SEQUENCE [LARGE SCALE GENOMIC DNA]</scope>
    <source>
        <strain evidence="8">DSM 14684 / CIP 108061 / JCM 11494 / NBRC 100937 / ID131577</strain>
    </source>
</reference>
<feature type="transmembrane region" description="Helical" evidence="5">
    <location>
        <begin position="143"/>
        <end position="166"/>
    </location>
</feature>
<evidence type="ECO:0000256" key="5">
    <source>
        <dbReference type="RuleBase" id="RU361157"/>
    </source>
</evidence>
<dbReference type="EMBL" id="CP001854">
    <property type="protein sequence ID" value="ADB52605.1"/>
    <property type="molecule type" value="Genomic_DNA"/>
</dbReference>
<dbReference type="PANTHER" id="PTHR43229">
    <property type="entry name" value="NODULATION PROTEIN J"/>
    <property type="match status" value="1"/>
</dbReference>
<sequence>MNQSAAYWALSDSLTLIGRSVRHSLRSVDALATAVILPVLLLLLFVYVFGGAIDTAGDYVDFVVPGIVLLCAGYGSAATSVSVNDDMTTGVVDRFRSLPIVSSALLTGHVIATVLRNVASMLIVFAVALLIGFDPTASALDWLAAAGLLLLFMTAISWIAACFGLLARSAESAGAFAFLIMFLPYLSSAFVPPETMPAGLRAVAEHQPITPIVDTLRGLMTGTPIGSDAIVAVAWCSGGIALGCAGAAWLYRRRVTA</sequence>
<dbReference type="Pfam" id="PF01061">
    <property type="entry name" value="ABC2_membrane"/>
    <property type="match status" value="1"/>
</dbReference>
<comment type="subcellular location">
    <subcellularLocation>
        <location evidence="5">Cell membrane</location>
        <topology evidence="5">Multi-pass membrane protein</topology>
    </subcellularLocation>
    <subcellularLocation>
        <location evidence="1">Membrane</location>
        <topology evidence="1">Multi-pass membrane protein</topology>
    </subcellularLocation>
</comment>
<dbReference type="AlphaFoldDB" id="D3F5Q6"/>
<keyword evidence="8" id="KW-1185">Reference proteome</keyword>
<dbReference type="STRING" id="469383.Cwoe_4190"/>